<name>A0A2V3U4N2_9HYPH</name>
<sequence>MIAPGEAFPVNSRLARLAARMEKVGTDIVVIGPSSHMQWLLGLSPHGDERPVMLIMSARRAGILMPALNADSSRVKTSLPFFTWTDEEGPHDALNALLEDVGAKRCGLTMAIDESMRADHALLVLDALPGIRRTFAANTVGALRAVKDAAEYAALVASACVNDAAMRAGFAALAVGVSELDVADAIRQAFIEHGAHPEFISVCFDGNGAFPHHYTGHSRLAPNGAVLIDIGARLDWYPSDMTRVATIGAAPRGFMDVHAVVDRAVRAALDAAVAGARARDVDRAARAVIEAAGYGPNFSHRTGHGMGFDLHEPPYIAATSDAVLTEGNVFSIEPGIYLPDRFGIRLEEIVIIRNGRAEILSSLPRTVHEAKS</sequence>
<keyword evidence="3" id="KW-0031">Aminopeptidase</keyword>
<dbReference type="Pfam" id="PF01321">
    <property type="entry name" value="Creatinase_N"/>
    <property type="match status" value="1"/>
</dbReference>
<dbReference type="SUPFAM" id="SSF55920">
    <property type="entry name" value="Creatinase/aminopeptidase"/>
    <property type="match status" value="1"/>
</dbReference>
<gene>
    <name evidence="3" type="ORF">C7450_10673</name>
</gene>
<dbReference type="PANTHER" id="PTHR46112:SF3">
    <property type="entry name" value="AMINOPEPTIDASE YPDF"/>
    <property type="match status" value="1"/>
</dbReference>
<dbReference type="InterPro" id="IPR029149">
    <property type="entry name" value="Creatin/AminoP/Spt16_N"/>
</dbReference>
<dbReference type="OrthoDB" id="9806388at2"/>
<dbReference type="Gene3D" id="3.40.350.10">
    <property type="entry name" value="Creatinase/prolidase N-terminal domain"/>
    <property type="match status" value="1"/>
</dbReference>
<dbReference type="InterPro" id="IPR036005">
    <property type="entry name" value="Creatinase/aminopeptidase-like"/>
</dbReference>
<feature type="domain" description="Peptidase M24" evidence="1">
    <location>
        <begin position="158"/>
        <end position="353"/>
    </location>
</feature>
<dbReference type="EMBL" id="QJJK01000006">
    <property type="protein sequence ID" value="PXW57901.1"/>
    <property type="molecule type" value="Genomic_DNA"/>
</dbReference>
<dbReference type="AlphaFoldDB" id="A0A2V3U4N2"/>
<dbReference type="InterPro" id="IPR000994">
    <property type="entry name" value="Pept_M24"/>
</dbReference>
<keyword evidence="3" id="KW-0378">Hydrolase</keyword>
<dbReference type="Proteomes" id="UP000248021">
    <property type="component" value="Unassembled WGS sequence"/>
</dbReference>
<dbReference type="RefSeq" id="WP_110375235.1">
    <property type="nucleotide sequence ID" value="NZ_JAHBRY010000001.1"/>
</dbReference>
<evidence type="ECO:0000313" key="4">
    <source>
        <dbReference type="Proteomes" id="UP000248021"/>
    </source>
</evidence>
<dbReference type="PANTHER" id="PTHR46112">
    <property type="entry name" value="AMINOPEPTIDASE"/>
    <property type="match status" value="1"/>
</dbReference>
<proteinExistence type="predicted"/>
<comment type="caution">
    <text evidence="3">The sequence shown here is derived from an EMBL/GenBank/DDBJ whole genome shotgun (WGS) entry which is preliminary data.</text>
</comment>
<reference evidence="3 4" key="1">
    <citation type="submission" date="2018-05" db="EMBL/GenBank/DDBJ databases">
        <title>Genomic Encyclopedia of Type Strains, Phase IV (KMG-IV): sequencing the most valuable type-strain genomes for metagenomic binning, comparative biology and taxonomic classification.</title>
        <authorList>
            <person name="Goeker M."/>
        </authorList>
    </citation>
    <scope>NUCLEOTIDE SEQUENCE [LARGE SCALE GENOMIC DNA]</scope>
    <source>
        <strain evidence="3 4">DSM 6462</strain>
    </source>
</reference>
<dbReference type="InterPro" id="IPR000587">
    <property type="entry name" value="Creatinase_N"/>
</dbReference>
<evidence type="ECO:0000259" key="2">
    <source>
        <dbReference type="Pfam" id="PF01321"/>
    </source>
</evidence>
<dbReference type="SUPFAM" id="SSF53092">
    <property type="entry name" value="Creatinase/prolidase N-terminal domain"/>
    <property type="match status" value="1"/>
</dbReference>
<dbReference type="Gene3D" id="3.90.230.10">
    <property type="entry name" value="Creatinase/methionine aminopeptidase superfamily"/>
    <property type="match status" value="1"/>
</dbReference>
<keyword evidence="4" id="KW-1185">Reference proteome</keyword>
<protein>
    <submittedName>
        <fullName evidence="3">Xaa-Pro aminopeptidase</fullName>
    </submittedName>
</protein>
<keyword evidence="3" id="KW-0645">Protease</keyword>
<dbReference type="InterPro" id="IPR050659">
    <property type="entry name" value="Peptidase_M24B"/>
</dbReference>
<feature type="domain" description="Creatinase N-terminal" evidence="2">
    <location>
        <begin position="13"/>
        <end position="140"/>
    </location>
</feature>
<dbReference type="Pfam" id="PF00557">
    <property type="entry name" value="Peptidase_M24"/>
    <property type="match status" value="1"/>
</dbReference>
<dbReference type="GO" id="GO:0004177">
    <property type="term" value="F:aminopeptidase activity"/>
    <property type="evidence" value="ECO:0007669"/>
    <property type="project" value="UniProtKB-KW"/>
</dbReference>
<evidence type="ECO:0000259" key="1">
    <source>
        <dbReference type="Pfam" id="PF00557"/>
    </source>
</evidence>
<accession>A0A2V3U4N2</accession>
<organism evidence="3 4">
    <name type="scientific">Chelatococcus asaccharovorans</name>
    <dbReference type="NCBI Taxonomy" id="28210"/>
    <lineage>
        <taxon>Bacteria</taxon>
        <taxon>Pseudomonadati</taxon>
        <taxon>Pseudomonadota</taxon>
        <taxon>Alphaproteobacteria</taxon>
        <taxon>Hyphomicrobiales</taxon>
        <taxon>Chelatococcaceae</taxon>
        <taxon>Chelatococcus</taxon>
    </lineage>
</organism>
<evidence type="ECO:0000313" key="3">
    <source>
        <dbReference type="EMBL" id="PXW57901.1"/>
    </source>
</evidence>